<name>A0A3E4WMP9_PHOVU</name>
<protein>
    <recommendedName>
        <fullName evidence="5">Probable cysteine desulfurase</fullName>
        <ecNumber evidence="4">2.8.1.7</ecNumber>
    </recommendedName>
</protein>
<comment type="function">
    <text evidence="2">Catalyzes the removal of elemental sulfur and selenium atoms from L-cysteine, L-cystine, L-selenocysteine, and L-selenocystine to produce L-alanine.</text>
</comment>
<dbReference type="EC" id="2.8.1.7" evidence="4"/>
<dbReference type="AlphaFoldDB" id="A0A3E4WMP9"/>
<evidence type="ECO:0000256" key="1">
    <source>
        <dbReference type="ARBA" id="ARBA00001933"/>
    </source>
</evidence>
<comment type="caution">
    <text evidence="10">The sequence shown here is derived from an EMBL/GenBank/DDBJ whole genome shotgun (WGS) entry which is preliminary data.</text>
</comment>
<evidence type="ECO:0000256" key="6">
    <source>
        <dbReference type="ARBA" id="ARBA00022679"/>
    </source>
</evidence>
<keyword evidence="6" id="KW-0808">Transferase</keyword>
<feature type="domain" description="Aminotransferase class V" evidence="9">
    <location>
        <begin position="24"/>
        <end position="393"/>
    </location>
</feature>
<evidence type="ECO:0000256" key="3">
    <source>
        <dbReference type="ARBA" id="ARBA00010447"/>
    </source>
</evidence>
<comment type="similarity">
    <text evidence="3">Belongs to the class-V pyridoxal-phosphate-dependent aminotransferase family. Csd subfamily.</text>
</comment>
<dbReference type="Proteomes" id="UP000261003">
    <property type="component" value="Unassembled WGS sequence"/>
</dbReference>
<dbReference type="InterPro" id="IPR016454">
    <property type="entry name" value="Cysteine_dSase"/>
</dbReference>
<dbReference type="EMBL" id="QSTG01000020">
    <property type="protein sequence ID" value="RGM43357.1"/>
    <property type="molecule type" value="Genomic_DNA"/>
</dbReference>
<gene>
    <name evidence="10" type="ORF">DXC16_12520</name>
</gene>
<comment type="cofactor">
    <cofactor evidence="1">
        <name>pyridoxal 5'-phosphate</name>
        <dbReference type="ChEBI" id="CHEBI:597326"/>
    </cofactor>
</comment>
<evidence type="ECO:0000256" key="4">
    <source>
        <dbReference type="ARBA" id="ARBA00012239"/>
    </source>
</evidence>
<dbReference type="GO" id="GO:0006534">
    <property type="term" value="P:cysteine metabolic process"/>
    <property type="evidence" value="ECO:0007669"/>
    <property type="project" value="InterPro"/>
</dbReference>
<dbReference type="InterPro" id="IPR015421">
    <property type="entry name" value="PyrdxlP-dep_Trfase_major"/>
</dbReference>
<comment type="catalytic activity">
    <reaction evidence="8">
        <text>(sulfur carrier)-H + L-cysteine = (sulfur carrier)-SH + L-alanine</text>
        <dbReference type="Rhea" id="RHEA:43892"/>
        <dbReference type="Rhea" id="RHEA-COMP:14737"/>
        <dbReference type="Rhea" id="RHEA-COMP:14739"/>
        <dbReference type="ChEBI" id="CHEBI:29917"/>
        <dbReference type="ChEBI" id="CHEBI:35235"/>
        <dbReference type="ChEBI" id="CHEBI:57972"/>
        <dbReference type="ChEBI" id="CHEBI:64428"/>
        <dbReference type="EC" id="2.8.1.7"/>
    </reaction>
</comment>
<proteinExistence type="inferred from homology"/>
<dbReference type="Gene3D" id="3.90.1150.10">
    <property type="entry name" value="Aspartate Aminotransferase, domain 1"/>
    <property type="match status" value="1"/>
</dbReference>
<sequence length="404" mass="45068">MYDIQKIREDFPILDREVYGKPLIYLDNGATTQKPRQVVEAITDEYYSVNANVHRGVHFLSQQATELHEASRETVRRFINARSSNEIVFTRGTTESINLLASSFADSQMKEGDEVIVSVMEHHSNIVPWQLQAARKGIVLKVIPMNDRGELLLDEYEKLFSERTKLVSFAHVSNVLGTVNPAKEMIATAHAHGVPVLIDGAQSVPHMKVDVQDLDADFFAFSGHKIYGPTGVGVLYGKEEWLDKLPPYQGGGEMIQSVSFEKTTFNELPFKFEAGTPDYIGTTALAKALDYVSAIGMESIAAHEHELTLYAMQRLKEINGMRIFGEAEHKSSVISFLVGNIHHLDMGTLLDRLGIAVRTGHHCAQPLMIRMGIEGTVRASFGLYNTKEEIDMLAAGIERVSRMF</sequence>
<dbReference type="RefSeq" id="WP_117720323.1">
    <property type="nucleotide sequence ID" value="NZ_QROU01000022.1"/>
</dbReference>
<evidence type="ECO:0000256" key="5">
    <source>
        <dbReference type="ARBA" id="ARBA00021850"/>
    </source>
</evidence>
<dbReference type="GO" id="GO:0030170">
    <property type="term" value="F:pyridoxal phosphate binding"/>
    <property type="evidence" value="ECO:0007669"/>
    <property type="project" value="InterPro"/>
</dbReference>
<dbReference type="Gene3D" id="3.40.640.10">
    <property type="entry name" value="Type I PLP-dependent aspartate aminotransferase-like (Major domain)"/>
    <property type="match status" value="1"/>
</dbReference>
<dbReference type="CDD" id="cd06453">
    <property type="entry name" value="SufS_like"/>
    <property type="match status" value="1"/>
</dbReference>
<dbReference type="GO" id="GO:0031071">
    <property type="term" value="F:cysteine desulfurase activity"/>
    <property type="evidence" value="ECO:0007669"/>
    <property type="project" value="UniProtKB-EC"/>
</dbReference>
<dbReference type="PANTHER" id="PTHR43586:SF8">
    <property type="entry name" value="CYSTEINE DESULFURASE 1, CHLOROPLASTIC"/>
    <property type="match status" value="1"/>
</dbReference>
<dbReference type="PIRSF" id="PIRSF005572">
    <property type="entry name" value="NifS"/>
    <property type="match status" value="1"/>
</dbReference>
<keyword evidence="7" id="KW-0663">Pyridoxal phosphate</keyword>
<dbReference type="InterPro" id="IPR000192">
    <property type="entry name" value="Aminotrans_V_dom"/>
</dbReference>
<evidence type="ECO:0000259" key="9">
    <source>
        <dbReference type="Pfam" id="PF00266"/>
    </source>
</evidence>
<reference evidence="10 11" key="1">
    <citation type="submission" date="2018-08" db="EMBL/GenBank/DDBJ databases">
        <title>A genome reference for cultivated species of the human gut microbiota.</title>
        <authorList>
            <person name="Zou Y."/>
            <person name="Xue W."/>
            <person name="Luo G."/>
        </authorList>
    </citation>
    <scope>NUCLEOTIDE SEQUENCE [LARGE SCALE GENOMIC DNA]</scope>
    <source>
        <strain evidence="10 11">OM08-13BH</strain>
    </source>
</reference>
<accession>A0A3E4WMP9</accession>
<dbReference type="InterPro" id="IPR015424">
    <property type="entry name" value="PyrdxlP-dep_Trfase"/>
</dbReference>
<evidence type="ECO:0000256" key="8">
    <source>
        <dbReference type="ARBA" id="ARBA00050776"/>
    </source>
</evidence>
<dbReference type="NCBIfam" id="TIGR01979">
    <property type="entry name" value="sufS"/>
    <property type="match status" value="1"/>
</dbReference>
<evidence type="ECO:0000256" key="2">
    <source>
        <dbReference type="ARBA" id="ARBA00002824"/>
    </source>
</evidence>
<evidence type="ECO:0000313" key="10">
    <source>
        <dbReference type="EMBL" id="RGM43357.1"/>
    </source>
</evidence>
<dbReference type="InterPro" id="IPR010970">
    <property type="entry name" value="Cys_dSase_SufS"/>
</dbReference>
<evidence type="ECO:0000256" key="7">
    <source>
        <dbReference type="ARBA" id="ARBA00022898"/>
    </source>
</evidence>
<organism evidence="10 11">
    <name type="scientific">Phocaeicola vulgatus</name>
    <name type="common">Bacteroides vulgatus</name>
    <dbReference type="NCBI Taxonomy" id="821"/>
    <lineage>
        <taxon>Bacteria</taxon>
        <taxon>Pseudomonadati</taxon>
        <taxon>Bacteroidota</taxon>
        <taxon>Bacteroidia</taxon>
        <taxon>Bacteroidales</taxon>
        <taxon>Bacteroidaceae</taxon>
        <taxon>Phocaeicola</taxon>
    </lineage>
</organism>
<dbReference type="InterPro" id="IPR015422">
    <property type="entry name" value="PyrdxlP-dep_Trfase_small"/>
</dbReference>
<evidence type="ECO:0000313" key="11">
    <source>
        <dbReference type="Proteomes" id="UP000261003"/>
    </source>
</evidence>
<dbReference type="PANTHER" id="PTHR43586">
    <property type="entry name" value="CYSTEINE DESULFURASE"/>
    <property type="match status" value="1"/>
</dbReference>
<dbReference type="Pfam" id="PF00266">
    <property type="entry name" value="Aminotran_5"/>
    <property type="match status" value="1"/>
</dbReference>
<dbReference type="SUPFAM" id="SSF53383">
    <property type="entry name" value="PLP-dependent transferases"/>
    <property type="match status" value="1"/>
</dbReference>